<gene>
    <name evidence="2" type="ORF">ACFR9U_20200</name>
</gene>
<evidence type="ECO:0000313" key="3">
    <source>
        <dbReference type="Proteomes" id="UP001597119"/>
    </source>
</evidence>
<sequence length="120" mass="13387">MRPFAGFTTIGLLTTAVAAVTALAGLYIGYQAYRGLRRHDSPPMRYLSIGLLLLFGVTYVLAFVGTAFLRAGNLPLIYQDYFRFVTRIVQLCGVSSIAYSLYLTRADDQSHRPRSEAEDR</sequence>
<keyword evidence="1" id="KW-0472">Membrane</keyword>
<feature type="transmembrane region" description="Helical" evidence="1">
    <location>
        <begin position="6"/>
        <end position="28"/>
    </location>
</feature>
<dbReference type="Pfam" id="PF24365">
    <property type="entry name" value="DUF7521"/>
    <property type="match status" value="1"/>
</dbReference>
<protein>
    <submittedName>
        <fullName evidence="2">Uncharacterized protein</fullName>
    </submittedName>
</protein>
<name>A0ABD6CIC4_9EURY</name>
<feature type="transmembrane region" description="Helical" evidence="1">
    <location>
        <begin position="81"/>
        <end position="104"/>
    </location>
</feature>
<evidence type="ECO:0000256" key="1">
    <source>
        <dbReference type="SAM" id="Phobius"/>
    </source>
</evidence>
<comment type="caution">
    <text evidence="2">The sequence shown here is derived from an EMBL/GenBank/DDBJ whole genome shotgun (WGS) entry which is preliminary data.</text>
</comment>
<dbReference type="InterPro" id="IPR055943">
    <property type="entry name" value="DUF7521"/>
</dbReference>
<reference evidence="2 3" key="1">
    <citation type="journal article" date="2019" name="Int. J. Syst. Evol. Microbiol.">
        <title>The Global Catalogue of Microorganisms (GCM) 10K type strain sequencing project: providing services to taxonomists for standard genome sequencing and annotation.</title>
        <authorList>
            <consortium name="The Broad Institute Genomics Platform"/>
            <consortium name="The Broad Institute Genome Sequencing Center for Infectious Disease"/>
            <person name="Wu L."/>
            <person name="Ma J."/>
        </authorList>
    </citation>
    <scope>NUCLEOTIDE SEQUENCE [LARGE SCALE GENOMIC DNA]</scope>
    <source>
        <strain evidence="2 3">CGMCC 1.12125</strain>
    </source>
</reference>
<keyword evidence="1" id="KW-1133">Transmembrane helix</keyword>
<dbReference type="AlphaFoldDB" id="A0ABD6CIC4"/>
<dbReference type="RefSeq" id="WP_247381305.1">
    <property type="nucleotide sequence ID" value="NZ_JALLGV010000009.1"/>
</dbReference>
<keyword evidence="3" id="KW-1185">Reference proteome</keyword>
<feature type="transmembrane region" description="Helical" evidence="1">
    <location>
        <begin position="49"/>
        <end position="69"/>
    </location>
</feature>
<proteinExistence type="predicted"/>
<organism evidence="2 3">
    <name type="scientific">Halorientalis brevis</name>
    <dbReference type="NCBI Taxonomy" id="1126241"/>
    <lineage>
        <taxon>Archaea</taxon>
        <taxon>Methanobacteriati</taxon>
        <taxon>Methanobacteriota</taxon>
        <taxon>Stenosarchaea group</taxon>
        <taxon>Halobacteria</taxon>
        <taxon>Halobacteriales</taxon>
        <taxon>Haloarculaceae</taxon>
        <taxon>Halorientalis</taxon>
    </lineage>
</organism>
<accession>A0ABD6CIC4</accession>
<keyword evidence="1" id="KW-0812">Transmembrane</keyword>
<evidence type="ECO:0000313" key="2">
    <source>
        <dbReference type="EMBL" id="MFD1589306.1"/>
    </source>
</evidence>
<dbReference type="EMBL" id="JBHUDJ010000015">
    <property type="protein sequence ID" value="MFD1589306.1"/>
    <property type="molecule type" value="Genomic_DNA"/>
</dbReference>
<dbReference type="Proteomes" id="UP001597119">
    <property type="component" value="Unassembled WGS sequence"/>
</dbReference>